<dbReference type="EMBL" id="SZYD01000006">
    <property type="protein sequence ID" value="KAD5961233.1"/>
    <property type="molecule type" value="Genomic_DNA"/>
</dbReference>
<dbReference type="SUPFAM" id="SSF64356">
    <property type="entry name" value="SNARE-like"/>
    <property type="match status" value="1"/>
</dbReference>
<sequence length="215" mass="24996">MVKLTIVGRMHDGLPISQGRPVYDEEDDTIVFKKHAEFLLHEISMAALPPSTTTIFLHHHCFNYMVRNGICFITLCDVSYPRKLAFHYLQDLQKEFDKIDPEQVNKITKPYSFVKFDNVICNIIRQYMDTRTQANLSKLKADIHNKQEQDVHIEEMYVIIERRRRSDLLERMMKAHKSTSPIWDSKTLESLVDTTTSESSETLSQQATSTAKRSA</sequence>
<evidence type="ECO:0000256" key="1">
    <source>
        <dbReference type="ARBA" id="ARBA00004163"/>
    </source>
</evidence>
<evidence type="ECO:0000256" key="5">
    <source>
        <dbReference type="ARBA" id="ARBA00023054"/>
    </source>
</evidence>
<dbReference type="OrthoDB" id="1719357at2759"/>
<dbReference type="CDD" id="cd14824">
    <property type="entry name" value="Longin"/>
    <property type="match status" value="1"/>
</dbReference>
<dbReference type="SMART" id="SM01270">
    <property type="entry name" value="Longin"/>
    <property type="match status" value="1"/>
</dbReference>
<protein>
    <recommendedName>
        <fullName evidence="8">Longin domain-containing protein</fullName>
    </recommendedName>
</protein>
<keyword evidence="5" id="KW-0175">Coiled coil</keyword>
<comment type="similarity">
    <text evidence="3">Belongs to the synaptobrevin family.</text>
</comment>
<dbReference type="Gene3D" id="3.30.450.50">
    <property type="entry name" value="Longin domain"/>
    <property type="match status" value="1"/>
</dbReference>
<dbReference type="PROSITE" id="PS50859">
    <property type="entry name" value="LONGIN"/>
    <property type="match status" value="1"/>
</dbReference>
<name>A0A5N6P8V3_9ASTR</name>
<accession>A0A5N6P8V3</accession>
<evidence type="ECO:0000256" key="7">
    <source>
        <dbReference type="SAM" id="MobiDB-lite"/>
    </source>
</evidence>
<evidence type="ECO:0000256" key="4">
    <source>
        <dbReference type="ARBA" id="ARBA00022927"/>
    </source>
</evidence>
<proteinExistence type="inferred from homology"/>
<dbReference type="InterPro" id="IPR011012">
    <property type="entry name" value="Longin-like_dom_sf"/>
</dbReference>
<evidence type="ECO:0000256" key="2">
    <source>
        <dbReference type="ARBA" id="ARBA00004394"/>
    </source>
</evidence>
<dbReference type="InterPro" id="IPR044565">
    <property type="entry name" value="Sec22"/>
</dbReference>
<evidence type="ECO:0000256" key="6">
    <source>
        <dbReference type="ARBA" id="ARBA00023136"/>
    </source>
</evidence>
<dbReference type="Pfam" id="PF13774">
    <property type="entry name" value="Longin"/>
    <property type="match status" value="1"/>
</dbReference>
<dbReference type="GO" id="GO:0015031">
    <property type="term" value="P:protein transport"/>
    <property type="evidence" value="ECO:0007669"/>
    <property type="project" value="UniProtKB-KW"/>
</dbReference>
<reference evidence="9 10" key="1">
    <citation type="submission" date="2019-05" db="EMBL/GenBank/DDBJ databases">
        <title>Mikania micrantha, genome provides insights into the molecular mechanism of rapid growth.</title>
        <authorList>
            <person name="Liu B."/>
        </authorList>
    </citation>
    <scope>NUCLEOTIDE SEQUENCE [LARGE SCALE GENOMIC DNA]</scope>
    <source>
        <strain evidence="9">NLD-2019</strain>
        <tissue evidence="9">Leaf</tissue>
    </source>
</reference>
<feature type="region of interest" description="Disordered" evidence="7">
    <location>
        <begin position="194"/>
        <end position="215"/>
    </location>
</feature>
<dbReference type="GO" id="GO:0000139">
    <property type="term" value="C:Golgi membrane"/>
    <property type="evidence" value="ECO:0007669"/>
    <property type="project" value="UniProtKB-SubCell"/>
</dbReference>
<dbReference type="AlphaFoldDB" id="A0A5N6P8V3"/>
<comment type="caution">
    <text evidence="9">The sequence shown here is derived from an EMBL/GenBank/DDBJ whole genome shotgun (WGS) entry which is preliminary data.</text>
</comment>
<evidence type="ECO:0000313" key="9">
    <source>
        <dbReference type="EMBL" id="KAD5961233.1"/>
    </source>
</evidence>
<keyword evidence="4" id="KW-0813">Transport</keyword>
<keyword evidence="10" id="KW-1185">Reference proteome</keyword>
<dbReference type="GO" id="GO:0005789">
    <property type="term" value="C:endoplasmic reticulum membrane"/>
    <property type="evidence" value="ECO:0007669"/>
    <property type="project" value="UniProtKB-SubCell"/>
</dbReference>
<dbReference type="GO" id="GO:0006890">
    <property type="term" value="P:retrograde vesicle-mediated transport, Golgi to endoplasmic reticulum"/>
    <property type="evidence" value="ECO:0007669"/>
    <property type="project" value="InterPro"/>
</dbReference>
<dbReference type="PANTHER" id="PTHR45837">
    <property type="entry name" value="VESICLE-TRAFFICKING PROTEIN SEC22B"/>
    <property type="match status" value="1"/>
</dbReference>
<keyword evidence="4" id="KW-0653">Protein transport</keyword>
<evidence type="ECO:0000259" key="8">
    <source>
        <dbReference type="PROSITE" id="PS50859"/>
    </source>
</evidence>
<dbReference type="GO" id="GO:0005484">
    <property type="term" value="F:SNAP receptor activity"/>
    <property type="evidence" value="ECO:0007669"/>
    <property type="project" value="InterPro"/>
</dbReference>
<dbReference type="GO" id="GO:0006888">
    <property type="term" value="P:endoplasmic reticulum to Golgi vesicle-mediated transport"/>
    <property type="evidence" value="ECO:0007669"/>
    <property type="project" value="InterPro"/>
</dbReference>
<dbReference type="InterPro" id="IPR010908">
    <property type="entry name" value="Longin_dom"/>
</dbReference>
<evidence type="ECO:0000256" key="3">
    <source>
        <dbReference type="ARBA" id="ARBA00008025"/>
    </source>
</evidence>
<gene>
    <name evidence="9" type="ORF">E3N88_12706</name>
</gene>
<comment type="subcellular location">
    <subcellularLocation>
        <location evidence="1">Endoplasmic reticulum membrane</location>
        <topology evidence="1">Single-pass type IV membrane protein</topology>
    </subcellularLocation>
    <subcellularLocation>
        <location evidence="2">Golgi apparatus membrane</location>
    </subcellularLocation>
</comment>
<feature type="domain" description="Longin" evidence="8">
    <location>
        <begin position="6"/>
        <end position="120"/>
    </location>
</feature>
<keyword evidence="6" id="KW-0472">Membrane</keyword>
<organism evidence="9 10">
    <name type="scientific">Mikania micrantha</name>
    <name type="common">bitter vine</name>
    <dbReference type="NCBI Taxonomy" id="192012"/>
    <lineage>
        <taxon>Eukaryota</taxon>
        <taxon>Viridiplantae</taxon>
        <taxon>Streptophyta</taxon>
        <taxon>Embryophyta</taxon>
        <taxon>Tracheophyta</taxon>
        <taxon>Spermatophyta</taxon>
        <taxon>Magnoliopsida</taxon>
        <taxon>eudicotyledons</taxon>
        <taxon>Gunneridae</taxon>
        <taxon>Pentapetalae</taxon>
        <taxon>asterids</taxon>
        <taxon>campanulids</taxon>
        <taxon>Asterales</taxon>
        <taxon>Asteraceae</taxon>
        <taxon>Asteroideae</taxon>
        <taxon>Heliantheae alliance</taxon>
        <taxon>Eupatorieae</taxon>
        <taxon>Mikania</taxon>
    </lineage>
</organism>
<evidence type="ECO:0000313" key="10">
    <source>
        <dbReference type="Proteomes" id="UP000326396"/>
    </source>
</evidence>
<dbReference type="Proteomes" id="UP000326396">
    <property type="component" value="Linkage Group LG14"/>
</dbReference>